<proteinExistence type="predicted"/>
<reference evidence="2" key="1">
    <citation type="submission" date="2020-02" db="EMBL/GenBank/DDBJ databases">
        <authorList>
            <person name="Meier V. D."/>
        </authorList>
    </citation>
    <scope>NUCLEOTIDE SEQUENCE</scope>
    <source>
        <strain evidence="2">AVDCRST_MAG70</strain>
    </source>
</reference>
<accession>A0A6J4U9D5</accession>
<protein>
    <submittedName>
        <fullName evidence="2">Uncharacterized protein</fullName>
    </submittedName>
</protein>
<evidence type="ECO:0000313" key="2">
    <source>
        <dbReference type="EMBL" id="CAA9542135.1"/>
    </source>
</evidence>
<evidence type="ECO:0000256" key="1">
    <source>
        <dbReference type="SAM" id="MobiDB-lite"/>
    </source>
</evidence>
<feature type="non-terminal residue" evidence="2">
    <location>
        <position position="1"/>
    </location>
</feature>
<name>A0A6J4U9D5_9BACT</name>
<organism evidence="2">
    <name type="scientific">uncultured Thermomicrobiales bacterium</name>
    <dbReference type="NCBI Taxonomy" id="1645740"/>
    <lineage>
        <taxon>Bacteria</taxon>
        <taxon>Pseudomonadati</taxon>
        <taxon>Thermomicrobiota</taxon>
        <taxon>Thermomicrobia</taxon>
        <taxon>Thermomicrobiales</taxon>
        <taxon>environmental samples</taxon>
    </lineage>
</organism>
<feature type="non-terminal residue" evidence="2">
    <location>
        <position position="38"/>
    </location>
</feature>
<feature type="compositionally biased region" description="Basic residues" evidence="1">
    <location>
        <begin position="28"/>
        <end position="38"/>
    </location>
</feature>
<dbReference type="AlphaFoldDB" id="A0A6J4U9D5"/>
<gene>
    <name evidence="2" type="ORF">AVDCRST_MAG70-193</name>
</gene>
<feature type="region of interest" description="Disordered" evidence="1">
    <location>
        <begin position="1"/>
        <end position="38"/>
    </location>
</feature>
<dbReference type="EMBL" id="CADCWH010000032">
    <property type="protein sequence ID" value="CAA9542135.1"/>
    <property type="molecule type" value="Genomic_DNA"/>
</dbReference>
<sequence length="38" mass="4135">GSAWPGQRVTHHYPAAPVSGSSPIATRPPRRRLSTLRL</sequence>